<dbReference type="OMA" id="MYTREGK"/>
<dbReference type="AlphaFoldDB" id="A0A066XSY9"/>
<dbReference type="SUPFAM" id="SSF55486">
    <property type="entry name" value="Metalloproteases ('zincins'), catalytic domain"/>
    <property type="match status" value="1"/>
</dbReference>
<gene>
    <name evidence="9" type="ORF">CSUB01_00036</name>
</gene>
<keyword evidence="5 7" id="KW-0862">Zinc</keyword>
<dbReference type="InterPro" id="IPR024077">
    <property type="entry name" value="Neurolysin/TOP_dom2"/>
</dbReference>
<dbReference type="Pfam" id="PF01432">
    <property type="entry name" value="Peptidase_M3"/>
    <property type="match status" value="1"/>
</dbReference>
<dbReference type="PANTHER" id="PTHR11804">
    <property type="entry name" value="PROTEASE M3 THIMET OLIGOPEPTIDASE-RELATED"/>
    <property type="match status" value="1"/>
</dbReference>
<keyword evidence="10" id="KW-1185">Reference proteome</keyword>
<evidence type="ECO:0000256" key="4">
    <source>
        <dbReference type="ARBA" id="ARBA00022801"/>
    </source>
</evidence>
<evidence type="ECO:0000256" key="3">
    <source>
        <dbReference type="ARBA" id="ARBA00022723"/>
    </source>
</evidence>
<feature type="domain" description="Peptidase M3A/M3B catalytic" evidence="8">
    <location>
        <begin position="223"/>
        <end position="709"/>
    </location>
</feature>
<keyword evidence="6 7" id="KW-0482">Metalloprotease</keyword>
<comment type="caution">
    <text evidence="9">The sequence shown here is derived from an EMBL/GenBank/DDBJ whole genome shotgun (WGS) entry which is preliminary data.</text>
</comment>
<evidence type="ECO:0000313" key="10">
    <source>
        <dbReference type="Proteomes" id="UP000027238"/>
    </source>
</evidence>
<accession>A0A066XSY9</accession>
<dbReference type="InterPro" id="IPR024080">
    <property type="entry name" value="Neurolysin/TOP_N"/>
</dbReference>
<organism evidence="9 10">
    <name type="scientific">Colletotrichum sublineola</name>
    <name type="common">Sorghum anthracnose fungus</name>
    <dbReference type="NCBI Taxonomy" id="1173701"/>
    <lineage>
        <taxon>Eukaryota</taxon>
        <taxon>Fungi</taxon>
        <taxon>Dikarya</taxon>
        <taxon>Ascomycota</taxon>
        <taxon>Pezizomycotina</taxon>
        <taxon>Sordariomycetes</taxon>
        <taxon>Hypocreomycetidae</taxon>
        <taxon>Glomerellales</taxon>
        <taxon>Glomerellaceae</taxon>
        <taxon>Colletotrichum</taxon>
        <taxon>Colletotrichum graminicola species complex</taxon>
    </lineage>
</organism>
<dbReference type="GO" id="GO:0005758">
    <property type="term" value="C:mitochondrial intermembrane space"/>
    <property type="evidence" value="ECO:0007669"/>
    <property type="project" value="TreeGrafter"/>
</dbReference>
<dbReference type="GO" id="GO:0004222">
    <property type="term" value="F:metalloendopeptidase activity"/>
    <property type="evidence" value="ECO:0007669"/>
    <property type="project" value="InterPro"/>
</dbReference>
<dbReference type="Gene3D" id="1.10.1370.10">
    <property type="entry name" value="Neurolysin, domain 3"/>
    <property type="match status" value="1"/>
</dbReference>
<dbReference type="InterPro" id="IPR001567">
    <property type="entry name" value="Pept_M3A_M3B_dom"/>
</dbReference>
<dbReference type="EMBL" id="JMSE01000001">
    <property type="protein sequence ID" value="KDN72353.1"/>
    <property type="molecule type" value="Genomic_DNA"/>
</dbReference>
<keyword evidence="2 7" id="KW-0645">Protease</keyword>
<sequence length="711" mass="80134">MSAQPAKPPQAPPAFSATPLSILQDTRRLLDHLRSVRDRIIQTVQPDGATCSNVILPLVHAENTVAGEFHVIDFYRSVSPDPQLREASREAQSLFNDFKITMATDDAMFKLVDAVLQKNEGIGEEALRLLRKKHKDHVRNGLSLPQGPLRERFMVIQSQLSRLTAEFRKNLAESTGEIWLSAQDLDGVPERLISTMEKGQGENDGKILLSLASPNFYPILRFAKNAKARKRIYIAGDNRCNQNVPLFREIVILRDEAARLLGYSNHAAFRLDEKMAKTPEAVNAFLSGLRSSLADGGQQETEALRQLKKADVESRGEVFDGRYFVWDHSFYNRLMLEKQYSVDHLKISEYFPLQTVVSEMLSMFERMFGLAFVETNGSSSSISEHVSVWHAEVQLLEVWNDKSQGGDFLGYLYLDLFPRTGKYKYAANFNVVPGFTREDGSRQYPATALVCNFSKPTPDNPSLLRHDEVVTLFHELGHGIHDIVSKTAYACFHGTETVLDFGEAPSQMLENWCWMSSPLKLLARHYSSLSPAYLKSWQEAGNEGRPPPPSQMPDDIIESLTKAKHVNGALFHLNQLAIGIFDMVVHGPETHAAIEAMNISKTYNTIRRDIFPPESPAALGEGDEWGHAQARLGHLVEDYDAGYYSYLFSKVYSADMFHTVFRAAPMDSNEGLRYRYAVLEKGGSRDEMQMLTEFLGREPTVDAFQRELGLR</sequence>
<dbReference type="GO" id="GO:0006508">
    <property type="term" value="P:proteolysis"/>
    <property type="evidence" value="ECO:0007669"/>
    <property type="project" value="UniProtKB-KW"/>
</dbReference>
<proteinExistence type="inferred from homology"/>
<dbReference type="OrthoDB" id="534666at2759"/>
<protein>
    <submittedName>
        <fullName evidence="9">Putative peptidase family M3</fullName>
    </submittedName>
</protein>
<evidence type="ECO:0000256" key="7">
    <source>
        <dbReference type="RuleBase" id="RU003435"/>
    </source>
</evidence>
<dbReference type="MEROPS" id="M03.009"/>
<evidence type="ECO:0000256" key="6">
    <source>
        <dbReference type="ARBA" id="ARBA00023049"/>
    </source>
</evidence>
<keyword evidence="3 7" id="KW-0479">Metal-binding</keyword>
<evidence type="ECO:0000313" key="9">
    <source>
        <dbReference type="EMBL" id="KDN72353.1"/>
    </source>
</evidence>
<dbReference type="HOGENOM" id="CLU_001805_1_1_1"/>
<comment type="similarity">
    <text evidence="1 7">Belongs to the peptidase M3 family.</text>
</comment>
<reference evidence="10" key="1">
    <citation type="journal article" date="2014" name="Genome Announc.">
        <title>Draft genome sequence of Colletotrichum sublineola, a destructive pathogen of cultivated sorghum.</title>
        <authorList>
            <person name="Baroncelli R."/>
            <person name="Sanz-Martin J.M."/>
            <person name="Rech G.E."/>
            <person name="Sukno S.A."/>
            <person name="Thon M.R."/>
        </authorList>
    </citation>
    <scope>NUCLEOTIDE SEQUENCE [LARGE SCALE GENOMIC DNA]</scope>
    <source>
        <strain evidence="10">TX430BB</strain>
    </source>
</reference>
<evidence type="ECO:0000256" key="1">
    <source>
        <dbReference type="ARBA" id="ARBA00006040"/>
    </source>
</evidence>
<evidence type="ECO:0000256" key="5">
    <source>
        <dbReference type="ARBA" id="ARBA00022833"/>
    </source>
</evidence>
<dbReference type="Proteomes" id="UP000027238">
    <property type="component" value="Unassembled WGS sequence"/>
</dbReference>
<dbReference type="InterPro" id="IPR024079">
    <property type="entry name" value="MetalloPept_cat_dom_sf"/>
</dbReference>
<dbReference type="GO" id="GO:0046872">
    <property type="term" value="F:metal ion binding"/>
    <property type="evidence" value="ECO:0007669"/>
    <property type="project" value="UniProtKB-UniRule"/>
</dbReference>
<evidence type="ECO:0000256" key="2">
    <source>
        <dbReference type="ARBA" id="ARBA00022670"/>
    </source>
</evidence>
<dbReference type="PANTHER" id="PTHR11804:SF84">
    <property type="entry name" value="SACCHAROLYSIN"/>
    <property type="match status" value="1"/>
</dbReference>
<dbReference type="eggNOG" id="KOG2089">
    <property type="taxonomic scope" value="Eukaryota"/>
</dbReference>
<dbReference type="CDD" id="cd06455">
    <property type="entry name" value="M3A_TOP"/>
    <property type="match status" value="1"/>
</dbReference>
<dbReference type="Gene3D" id="3.40.390.10">
    <property type="entry name" value="Collagenase (Catalytic Domain)"/>
    <property type="match status" value="1"/>
</dbReference>
<dbReference type="FunFam" id="3.40.390.10:FF:000006">
    <property type="entry name" value="Thimet oligopeptidase 1"/>
    <property type="match status" value="1"/>
</dbReference>
<evidence type="ECO:0000259" key="8">
    <source>
        <dbReference type="Pfam" id="PF01432"/>
    </source>
</evidence>
<comment type="cofactor">
    <cofactor evidence="7">
        <name>Zn(2+)</name>
        <dbReference type="ChEBI" id="CHEBI:29105"/>
    </cofactor>
    <text evidence="7">Binds 1 zinc ion.</text>
</comment>
<name>A0A066XSY9_COLSU</name>
<dbReference type="GO" id="GO:0006518">
    <property type="term" value="P:peptide metabolic process"/>
    <property type="evidence" value="ECO:0007669"/>
    <property type="project" value="TreeGrafter"/>
</dbReference>
<keyword evidence="4 7" id="KW-0378">Hydrolase</keyword>
<dbReference type="Gene3D" id="1.20.1050.40">
    <property type="entry name" value="Endopeptidase. Chain P, domain 1"/>
    <property type="match status" value="1"/>
</dbReference>
<dbReference type="InterPro" id="IPR045090">
    <property type="entry name" value="Pept_M3A_M3B"/>
</dbReference>